<accession>A0A8S2AFZ9</accession>
<evidence type="ECO:0000259" key="2">
    <source>
        <dbReference type="PROSITE" id="PS50076"/>
    </source>
</evidence>
<feature type="domain" description="J" evidence="2">
    <location>
        <begin position="200"/>
        <end position="279"/>
    </location>
</feature>
<keyword evidence="4" id="KW-1185">Reference proteome</keyword>
<gene>
    <name evidence="3" type="ORF">AARE701A_LOCUS11177</name>
</gene>
<dbReference type="Pfam" id="PF00226">
    <property type="entry name" value="DnaJ"/>
    <property type="match status" value="2"/>
</dbReference>
<proteinExistence type="predicted"/>
<dbReference type="PROSITE" id="PS50076">
    <property type="entry name" value="DNAJ_2"/>
    <property type="match status" value="2"/>
</dbReference>
<evidence type="ECO:0000256" key="1">
    <source>
        <dbReference type="SAM" id="MobiDB-lite"/>
    </source>
</evidence>
<dbReference type="Gene3D" id="1.10.287.110">
    <property type="entry name" value="DnaJ domain"/>
    <property type="match status" value="2"/>
</dbReference>
<protein>
    <recommendedName>
        <fullName evidence="2">J domain-containing protein</fullName>
    </recommendedName>
</protein>
<dbReference type="EMBL" id="LR999454">
    <property type="protein sequence ID" value="CAE6044299.1"/>
    <property type="molecule type" value="Genomic_DNA"/>
</dbReference>
<dbReference type="SUPFAM" id="SSF46565">
    <property type="entry name" value="Chaperone J-domain"/>
    <property type="match status" value="2"/>
</dbReference>
<dbReference type="InterPro" id="IPR001623">
    <property type="entry name" value="DnaJ_domain"/>
</dbReference>
<dbReference type="PANTHER" id="PTHR45376:SF1">
    <property type="entry name" value="CHAPERONE DNAJ-DOMAIN SUPERFAMILY PROTEIN-RELATED"/>
    <property type="match status" value="1"/>
</dbReference>
<dbReference type="PANTHER" id="PTHR45376">
    <property type="entry name" value="CHAPERONE DNAJ-DOMAIN SUPERFAMILY PROTEIN-RELATED"/>
    <property type="match status" value="1"/>
</dbReference>
<evidence type="ECO:0000313" key="4">
    <source>
        <dbReference type="Proteomes" id="UP000682877"/>
    </source>
</evidence>
<dbReference type="SMART" id="SM00271">
    <property type="entry name" value="DnaJ"/>
    <property type="match status" value="2"/>
</dbReference>
<feature type="region of interest" description="Disordered" evidence="1">
    <location>
        <begin position="447"/>
        <end position="474"/>
    </location>
</feature>
<dbReference type="InterPro" id="IPR036869">
    <property type="entry name" value="J_dom_sf"/>
</dbReference>
<sequence>MNAAIRAAILRPQSYSSQLKIAFFHSTPVLERKRRTSWESKSNVHKKRFRRMREKQELLRNVNAFAANMFTNWHDEFDDDGPSSRKQSSWFKKQYSKEPKGNQNNKHGPYSWGKRNFDFCEVDEDFEVDYVFRTAFGGSRGFSFSFTHEEDEPRWRHHSSRFSNNSNRSWRSKYRLDEDEEEDDYTSDSSDSESEPNQVSHRQALGLSPSGPLNLKDVKHAYRTCALKWHPDRHQGSTKEAAEAKFKLCSVAYQSLCEKLSSSSSHIGLRRNAVYSPTEMNTTAIKAAICRPQSYCSLLKTAFFHSTPVLERKRRSSSSSDGLFTTCKSNAQKKKRSKKFLREHQEAVRRAVEQLKQEREEAAKKAKEAKEEENSKHGPYRSEQKRHSSYCDNDFEFIFQNLFKESRDSYYSTHREKEHNWWYHSSWSSNYSSNSWRSKYKFYEGGEEKDEKEEEEDEDGYGSRRSRGSVSDSIEYQASHRQTLGLSPWGPLKLEDVKKAYRTCALKWHPDRHEESTKEAAEEKFKLCTVAYQSLIEKLAVK</sequence>
<feature type="compositionally biased region" description="Basic and acidic residues" evidence="1">
    <location>
        <begin position="356"/>
        <end position="386"/>
    </location>
</feature>
<dbReference type="FunFam" id="1.10.287.110:FF:000170">
    <property type="entry name" value="Chaperone DnaJ-domain superfamily protein"/>
    <property type="match status" value="1"/>
</dbReference>
<name>A0A8S2AFZ9_ARAAE</name>
<feature type="domain" description="J" evidence="2">
    <location>
        <begin position="479"/>
        <end position="542"/>
    </location>
</feature>
<reference evidence="3" key="1">
    <citation type="submission" date="2021-01" db="EMBL/GenBank/DDBJ databases">
        <authorList>
            <person name="Bezrukov I."/>
        </authorList>
    </citation>
    <scope>NUCLEOTIDE SEQUENCE</scope>
</reference>
<dbReference type="CDD" id="cd06257">
    <property type="entry name" value="DnaJ"/>
    <property type="match status" value="2"/>
</dbReference>
<feature type="region of interest" description="Disordered" evidence="1">
    <location>
        <begin position="356"/>
        <end position="387"/>
    </location>
</feature>
<evidence type="ECO:0000313" key="3">
    <source>
        <dbReference type="EMBL" id="CAE6044299.1"/>
    </source>
</evidence>
<organism evidence="3 4">
    <name type="scientific">Arabidopsis arenosa</name>
    <name type="common">Sand rock-cress</name>
    <name type="synonym">Cardaminopsis arenosa</name>
    <dbReference type="NCBI Taxonomy" id="38785"/>
    <lineage>
        <taxon>Eukaryota</taxon>
        <taxon>Viridiplantae</taxon>
        <taxon>Streptophyta</taxon>
        <taxon>Embryophyta</taxon>
        <taxon>Tracheophyta</taxon>
        <taxon>Spermatophyta</taxon>
        <taxon>Magnoliopsida</taxon>
        <taxon>eudicotyledons</taxon>
        <taxon>Gunneridae</taxon>
        <taxon>Pentapetalae</taxon>
        <taxon>rosids</taxon>
        <taxon>malvids</taxon>
        <taxon>Brassicales</taxon>
        <taxon>Brassicaceae</taxon>
        <taxon>Camelineae</taxon>
        <taxon>Arabidopsis</taxon>
    </lineage>
</organism>
<feature type="compositionally biased region" description="Acidic residues" evidence="1">
    <location>
        <begin position="447"/>
        <end position="460"/>
    </location>
</feature>
<feature type="region of interest" description="Disordered" evidence="1">
    <location>
        <begin position="180"/>
        <end position="212"/>
    </location>
</feature>
<dbReference type="Proteomes" id="UP000682877">
    <property type="component" value="Chromosome 4"/>
</dbReference>
<dbReference type="AlphaFoldDB" id="A0A8S2AFZ9"/>
<feature type="compositionally biased region" description="Acidic residues" evidence="1">
    <location>
        <begin position="180"/>
        <end position="194"/>
    </location>
</feature>